<proteinExistence type="predicted"/>
<evidence type="ECO:0000259" key="1">
    <source>
        <dbReference type="Pfam" id="PF21138"/>
    </source>
</evidence>
<name>A0A2T9Z508_9FUNG</name>
<gene>
    <name evidence="2" type="ORF">BB559_000504</name>
</gene>
<dbReference type="GO" id="GO:0003723">
    <property type="term" value="F:RNA binding"/>
    <property type="evidence" value="ECO:0007669"/>
    <property type="project" value="InterPro"/>
</dbReference>
<dbReference type="AlphaFoldDB" id="A0A2T9Z508"/>
<sequence length="130" mass="14935">MEKFIQNQLEMINKEFDYELEETKLLQKNYSPKHLQKFGLALVNLRITLVKSGLGGKNIIELEAFVNSNKLPQNQFKTGDIVGIQGKSDNEKLKEDKDEKLSGIVLRSNEYKISISTENEIPSDWRDTCT</sequence>
<keyword evidence="3" id="KW-1185">Reference proteome</keyword>
<evidence type="ECO:0000313" key="3">
    <source>
        <dbReference type="Proteomes" id="UP000245699"/>
    </source>
</evidence>
<organism evidence="2 3">
    <name type="scientific">Furculomyces boomerangus</name>
    <dbReference type="NCBI Taxonomy" id="61424"/>
    <lineage>
        <taxon>Eukaryota</taxon>
        <taxon>Fungi</taxon>
        <taxon>Fungi incertae sedis</taxon>
        <taxon>Zoopagomycota</taxon>
        <taxon>Kickxellomycotina</taxon>
        <taxon>Harpellomycetes</taxon>
        <taxon>Harpellales</taxon>
        <taxon>Harpellaceae</taxon>
        <taxon>Furculomyces</taxon>
    </lineage>
</organism>
<protein>
    <recommendedName>
        <fullName evidence="1">Helicase SMUBP-2/HCS1 1B domain-containing protein</fullName>
    </recommendedName>
</protein>
<dbReference type="Proteomes" id="UP000245699">
    <property type="component" value="Unassembled WGS sequence"/>
</dbReference>
<dbReference type="OrthoDB" id="6513042at2759"/>
<dbReference type="Pfam" id="PF21138">
    <property type="entry name" value="SMUBP-2_HCS1_1B"/>
    <property type="match status" value="1"/>
</dbReference>
<accession>A0A2T9Z508</accession>
<comment type="caution">
    <text evidence="2">The sequence shown here is derived from an EMBL/GenBank/DDBJ whole genome shotgun (WGS) entry which is preliminary data.</text>
</comment>
<reference evidence="2 3" key="1">
    <citation type="journal article" date="2018" name="MBio">
        <title>Comparative Genomics Reveals the Core Gene Toolbox for the Fungus-Insect Symbiosis.</title>
        <authorList>
            <person name="Wang Y."/>
            <person name="Stata M."/>
            <person name="Wang W."/>
            <person name="Stajich J.E."/>
            <person name="White M.M."/>
            <person name="Moncalvo J.M."/>
        </authorList>
    </citation>
    <scope>NUCLEOTIDE SEQUENCE [LARGE SCALE GENOMIC DNA]</scope>
    <source>
        <strain evidence="2 3">AUS-77-4</strain>
    </source>
</reference>
<feature type="domain" description="Helicase SMUBP-2/HCS1 1B" evidence="1">
    <location>
        <begin position="5"/>
        <end position="120"/>
    </location>
</feature>
<dbReference type="EMBL" id="MBFT01000024">
    <property type="protein sequence ID" value="PVU99695.1"/>
    <property type="molecule type" value="Genomic_DNA"/>
</dbReference>
<feature type="non-terminal residue" evidence="2">
    <location>
        <position position="130"/>
    </location>
</feature>
<dbReference type="Gene3D" id="2.40.30.270">
    <property type="match status" value="1"/>
</dbReference>
<dbReference type="InterPro" id="IPR048761">
    <property type="entry name" value="SMUBP-2_HCS1_1B"/>
</dbReference>
<evidence type="ECO:0000313" key="2">
    <source>
        <dbReference type="EMBL" id="PVU99695.1"/>
    </source>
</evidence>